<dbReference type="PIRSF" id="PIRSF004776">
    <property type="entry name" value="NadR_NMNAT/RNK"/>
    <property type="match status" value="1"/>
</dbReference>
<feature type="domain" description="NadR/Ttd14 AAA" evidence="2">
    <location>
        <begin position="169"/>
        <end position="328"/>
    </location>
</feature>
<keyword evidence="1" id="KW-0547">Nucleotide-binding</keyword>
<feature type="binding site" evidence="1">
    <location>
        <position position="42"/>
    </location>
    <ligand>
        <name>NAD(+)</name>
        <dbReference type="ChEBI" id="CHEBI:57540"/>
        <label>1</label>
    </ligand>
</feature>
<proteinExistence type="predicted"/>
<evidence type="ECO:0000256" key="1">
    <source>
        <dbReference type="PIRSR" id="PIRSR004776-1"/>
    </source>
</evidence>
<dbReference type="Pfam" id="PF13521">
    <property type="entry name" value="AAA_28"/>
    <property type="match status" value="1"/>
</dbReference>
<evidence type="ECO:0000259" key="2">
    <source>
        <dbReference type="Pfam" id="PF13521"/>
    </source>
</evidence>
<dbReference type="GO" id="GO:0000309">
    <property type="term" value="F:nicotinamide-nucleotide adenylyltransferase activity"/>
    <property type="evidence" value="ECO:0007669"/>
    <property type="project" value="InterPro"/>
</dbReference>
<dbReference type="SUPFAM" id="SSF52540">
    <property type="entry name" value="P-loop containing nucleoside triphosphate hydrolases"/>
    <property type="match status" value="1"/>
</dbReference>
<dbReference type="Gene3D" id="3.40.50.620">
    <property type="entry name" value="HUPs"/>
    <property type="match status" value="1"/>
</dbReference>
<dbReference type="InterPro" id="IPR014729">
    <property type="entry name" value="Rossmann-like_a/b/a_fold"/>
</dbReference>
<sequence length="352" mass="40230">MGSVGFIGGKFLPLHQGHVYAITQAACRCDELYVVLSHSPTRDQKLCEEAGIKPIPYEVRLRWLSTLAKDMENVRVLAVEDRADSDESYDWEAGAADIKRKIGKKIDLVFSSESGYDPIFRRLYPEAEHIILDESRSQVPISATQIRSEGIYAHWQHIPTVVQPYFVKKVVVVGTESCGKSTMTRYLAKMYNTVFVEEYGRTICEEVGGCDTILTPEYFPHIAYGHKMKEYEALQKANKLLFIDTEAIVTQFYSELYTGQTFPVLDQIAEVQAYDLWLFMEPDVAWVDDGLRVHGEEQVRWNNHEKLRQMLDERGITYVTLRGNYAERLQGAMQHVDQLLKTTSQRAGIGLD</sequence>
<dbReference type="InterPro" id="IPR004821">
    <property type="entry name" value="Cyt_trans-like"/>
</dbReference>
<dbReference type="GO" id="GO:0009435">
    <property type="term" value="P:NAD+ biosynthetic process"/>
    <property type="evidence" value="ECO:0007669"/>
    <property type="project" value="InterPro"/>
</dbReference>
<dbReference type="Proteomes" id="UP000240419">
    <property type="component" value="Unassembled WGS sequence"/>
</dbReference>
<dbReference type="InterPro" id="IPR016429">
    <property type="entry name" value="NAD_NadR"/>
</dbReference>
<dbReference type="SUPFAM" id="SSF52374">
    <property type="entry name" value="Nucleotidylyl transferase"/>
    <property type="match status" value="1"/>
</dbReference>
<dbReference type="PANTHER" id="PTHR37512">
    <property type="entry name" value="TRIFUNCTIONAL NAD BIOSYNTHESIS/REGULATOR PROTEIN NADR"/>
    <property type="match status" value="1"/>
</dbReference>
<organism evidence="3 4">
    <name type="scientific">Brevibacillus fortis</name>
    <dbReference type="NCBI Taxonomy" id="2126352"/>
    <lineage>
        <taxon>Bacteria</taxon>
        <taxon>Bacillati</taxon>
        <taxon>Bacillota</taxon>
        <taxon>Bacilli</taxon>
        <taxon>Bacillales</taxon>
        <taxon>Paenibacillaceae</taxon>
        <taxon>Brevibacillus</taxon>
    </lineage>
</organism>
<dbReference type="EMBL" id="PXZM01000023">
    <property type="protein sequence ID" value="PSJ94606.1"/>
    <property type="molecule type" value="Genomic_DNA"/>
</dbReference>
<dbReference type="InterPro" id="IPR052735">
    <property type="entry name" value="NAD_biosynth-regulator"/>
</dbReference>
<dbReference type="NCBIfam" id="NF005988">
    <property type="entry name" value="PRK08099.1"/>
    <property type="match status" value="1"/>
</dbReference>
<dbReference type="GO" id="GO:0000166">
    <property type="term" value="F:nucleotide binding"/>
    <property type="evidence" value="ECO:0007669"/>
    <property type="project" value="UniProtKB-KW"/>
</dbReference>
<comment type="caution">
    <text evidence="3">The sequence shown here is derived from an EMBL/GenBank/DDBJ whole genome shotgun (WGS) entry which is preliminary data.</text>
</comment>
<dbReference type="PANTHER" id="PTHR37512:SF1">
    <property type="entry name" value="NADR_TTD14 AAA DOMAIN-CONTAINING PROTEIN"/>
    <property type="match status" value="1"/>
</dbReference>
<protein>
    <submittedName>
        <fullName evidence="3">Multifunctional transcriptional regulator/nicotinamide-nucleotide adenylyltransferase/ribosylnicotinamide kinase NadR</fullName>
    </submittedName>
</protein>
<dbReference type="AlphaFoldDB" id="A0A2P7V5W5"/>
<dbReference type="RefSeq" id="WP_106839486.1">
    <property type="nucleotide sequence ID" value="NZ_JBCNIW010000052.1"/>
</dbReference>
<evidence type="ECO:0000313" key="4">
    <source>
        <dbReference type="Proteomes" id="UP000240419"/>
    </source>
</evidence>
<gene>
    <name evidence="3" type="ORF">C7R93_14550</name>
</gene>
<name>A0A2P7V5W5_9BACL</name>
<dbReference type="GO" id="GO:0050262">
    <property type="term" value="F:ribosylnicotinamide kinase activity"/>
    <property type="evidence" value="ECO:0007669"/>
    <property type="project" value="InterPro"/>
</dbReference>
<dbReference type="InterPro" id="IPR027417">
    <property type="entry name" value="P-loop_NTPase"/>
</dbReference>
<feature type="binding site" evidence="1">
    <location>
        <position position="15"/>
    </location>
    <ligand>
        <name>NAD(+)</name>
        <dbReference type="ChEBI" id="CHEBI:57540"/>
        <label>1</label>
    </ligand>
</feature>
<keyword evidence="3" id="KW-0418">Kinase</keyword>
<dbReference type="NCBIfam" id="TIGR00125">
    <property type="entry name" value="cyt_tran_rel"/>
    <property type="match status" value="1"/>
</dbReference>
<evidence type="ECO:0000313" key="3">
    <source>
        <dbReference type="EMBL" id="PSJ94606.1"/>
    </source>
</evidence>
<dbReference type="Gene3D" id="3.40.50.300">
    <property type="entry name" value="P-loop containing nucleotide triphosphate hydrolases"/>
    <property type="match status" value="1"/>
</dbReference>
<reference evidence="3 4" key="1">
    <citation type="submission" date="2018-03" db="EMBL/GenBank/DDBJ databases">
        <title>Brevisbacillus phylogenomics.</title>
        <authorList>
            <person name="Dunlap C."/>
        </authorList>
    </citation>
    <scope>NUCLEOTIDE SEQUENCE [LARGE SCALE GENOMIC DNA]</scope>
    <source>
        <strain evidence="3 4">NRRL NRS-1210</strain>
    </source>
</reference>
<dbReference type="OrthoDB" id="9802794at2"/>
<keyword evidence="3" id="KW-0548">Nucleotidyltransferase</keyword>
<accession>A0A2P7V5W5</accession>
<keyword evidence="4" id="KW-1185">Reference proteome</keyword>
<dbReference type="InterPro" id="IPR038727">
    <property type="entry name" value="NadR/Ttd14_AAA_dom"/>
</dbReference>
<feature type="binding site" evidence="1">
    <location>
        <begin position="111"/>
        <end position="113"/>
    </location>
    <ligand>
        <name>NAD(+)</name>
        <dbReference type="ChEBI" id="CHEBI:57540"/>
        <label>1</label>
    </ligand>
</feature>
<keyword evidence="3" id="KW-0808">Transferase</keyword>